<reference evidence="1 2" key="2">
    <citation type="submission" date="2018-11" db="EMBL/GenBank/DDBJ databases">
        <authorList>
            <consortium name="Pathogen Informatics"/>
        </authorList>
    </citation>
    <scope>NUCLEOTIDE SEQUENCE [LARGE SCALE GENOMIC DNA]</scope>
</reference>
<evidence type="ECO:0000313" key="1">
    <source>
        <dbReference type="EMBL" id="VDN28373.1"/>
    </source>
</evidence>
<gene>
    <name evidence="1" type="ORF">GPUH_LOCUS16697</name>
</gene>
<dbReference type="Proteomes" id="UP000271098">
    <property type="component" value="Unassembled WGS sequence"/>
</dbReference>
<dbReference type="WBParaSite" id="GPUH_0001672201-mRNA-1">
    <property type="protein sequence ID" value="GPUH_0001672201-mRNA-1"/>
    <property type="gene ID" value="GPUH_0001672201"/>
</dbReference>
<organism evidence="3">
    <name type="scientific">Gongylonema pulchrum</name>
    <dbReference type="NCBI Taxonomy" id="637853"/>
    <lineage>
        <taxon>Eukaryota</taxon>
        <taxon>Metazoa</taxon>
        <taxon>Ecdysozoa</taxon>
        <taxon>Nematoda</taxon>
        <taxon>Chromadorea</taxon>
        <taxon>Rhabditida</taxon>
        <taxon>Spirurina</taxon>
        <taxon>Spiruromorpha</taxon>
        <taxon>Spiruroidea</taxon>
        <taxon>Gongylonematidae</taxon>
        <taxon>Gongylonema</taxon>
    </lineage>
</organism>
<dbReference type="EMBL" id="UYRT01084115">
    <property type="protein sequence ID" value="VDN28373.1"/>
    <property type="molecule type" value="Genomic_DNA"/>
</dbReference>
<accession>A0A183E6V9</accession>
<dbReference type="OrthoDB" id="5785141at2759"/>
<sequence>LSDTYYLSHKYIRQSFSNRVFFAFGCKSNCLDDLVSRFLPVESVWRTASHCSLREIYHPDLGEYRRSKSFSSLAPSHGMPFEDRHAARYFGPYRSYVPKRTEWKSTLDSYSRPRSYQKRLPSRPTTEFSDAVKLNLKQTYRKVNEFPTSTSRIDNYDLYWRGRLDGVFGTGALFYPSNFEGEEDRRYERIYWGQNWMDYITPSARHATSFILTAY</sequence>
<evidence type="ECO:0000313" key="3">
    <source>
        <dbReference type="WBParaSite" id="GPUH_0001672201-mRNA-1"/>
    </source>
</evidence>
<protein>
    <submittedName>
        <fullName evidence="1 3">Uncharacterized protein</fullName>
    </submittedName>
</protein>
<name>A0A183E6V9_9BILA</name>
<reference evidence="3" key="1">
    <citation type="submission" date="2016-06" db="UniProtKB">
        <authorList>
            <consortium name="WormBaseParasite"/>
        </authorList>
    </citation>
    <scope>IDENTIFICATION</scope>
</reference>
<dbReference type="AlphaFoldDB" id="A0A183E6V9"/>
<keyword evidence="2" id="KW-1185">Reference proteome</keyword>
<evidence type="ECO:0000313" key="2">
    <source>
        <dbReference type="Proteomes" id="UP000271098"/>
    </source>
</evidence>
<proteinExistence type="predicted"/>